<dbReference type="InterPro" id="IPR046347">
    <property type="entry name" value="bZIP_sf"/>
</dbReference>
<evidence type="ECO:0000313" key="9">
    <source>
        <dbReference type="EMBL" id="CAB3989057.1"/>
    </source>
</evidence>
<dbReference type="GO" id="GO:0005634">
    <property type="term" value="C:nucleus"/>
    <property type="evidence" value="ECO:0007669"/>
    <property type="project" value="UniProtKB-SubCell"/>
</dbReference>
<keyword evidence="7" id="KW-0175">Coiled coil</keyword>
<accession>A0A6S7GS40</accession>
<evidence type="ECO:0000256" key="1">
    <source>
        <dbReference type="ARBA" id="ARBA00004123"/>
    </source>
</evidence>
<dbReference type="GO" id="GO:0000977">
    <property type="term" value="F:RNA polymerase II transcription regulatory region sequence-specific DNA binding"/>
    <property type="evidence" value="ECO:0007669"/>
    <property type="project" value="TreeGrafter"/>
</dbReference>
<evidence type="ECO:0000313" key="10">
    <source>
        <dbReference type="Proteomes" id="UP001152795"/>
    </source>
</evidence>
<proteinExistence type="inferred from homology"/>
<dbReference type="Proteomes" id="UP001152795">
    <property type="component" value="Unassembled WGS sequence"/>
</dbReference>
<evidence type="ECO:0000256" key="8">
    <source>
        <dbReference type="SAM" id="MobiDB-lite"/>
    </source>
</evidence>
<dbReference type="PANTHER" id="PTHR13044:SF14">
    <property type="entry name" value="CRYPTOCEPHAL, ISOFORM A"/>
    <property type="match status" value="1"/>
</dbReference>
<dbReference type="AlphaFoldDB" id="A0A6S7GS40"/>
<keyword evidence="5" id="KW-0804">Transcription</keyword>
<protein>
    <submittedName>
        <fullName evidence="9">Cyclic AMP-dependent transcription factor ATF-4-like isoform X2</fullName>
    </submittedName>
</protein>
<dbReference type="SUPFAM" id="SSF57959">
    <property type="entry name" value="Leucine zipper domain"/>
    <property type="match status" value="1"/>
</dbReference>
<keyword evidence="4" id="KW-0238">DNA-binding</keyword>
<keyword evidence="10" id="KW-1185">Reference proteome</keyword>
<feature type="coiled-coil region" evidence="7">
    <location>
        <begin position="244"/>
        <end position="278"/>
    </location>
</feature>
<evidence type="ECO:0000256" key="6">
    <source>
        <dbReference type="ARBA" id="ARBA00023242"/>
    </source>
</evidence>
<dbReference type="PROSITE" id="PS50217">
    <property type="entry name" value="BZIP"/>
    <property type="match status" value="1"/>
</dbReference>
<feature type="region of interest" description="Disordered" evidence="8">
    <location>
        <begin position="195"/>
        <end position="243"/>
    </location>
</feature>
<keyword evidence="3" id="KW-0805">Transcription regulation</keyword>
<dbReference type="EMBL" id="CACRXK020001425">
    <property type="protein sequence ID" value="CAB3989057.1"/>
    <property type="molecule type" value="Genomic_DNA"/>
</dbReference>
<dbReference type="OrthoDB" id="5961430at2759"/>
<name>A0A6S7GS40_PARCT</name>
<dbReference type="PANTHER" id="PTHR13044">
    <property type="entry name" value="ACTIVATING TRANSCRIPTION FACTOR ATF 4/5"/>
    <property type="match status" value="1"/>
</dbReference>
<dbReference type="Pfam" id="PF00170">
    <property type="entry name" value="bZIP_1"/>
    <property type="match status" value="1"/>
</dbReference>
<evidence type="ECO:0000256" key="2">
    <source>
        <dbReference type="ARBA" id="ARBA00007163"/>
    </source>
</evidence>
<organism evidence="9 10">
    <name type="scientific">Paramuricea clavata</name>
    <name type="common">Red gorgonian</name>
    <name type="synonym">Violescent sea-whip</name>
    <dbReference type="NCBI Taxonomy" id="317549"/>
    <lineage>
        <taxon>Eukaryota</taxon>
        <taxon>Metazoa</taxon>
        <taxon>Cnidaria</taxon>
        <taxon>Anthozoa</taxon>
        <taxon>Octocorallia</taxon>
        <taxon>Malacalcyonacea</taxon>
        <taxon>Plexauridae</taxon>
        <taxon>Paramuricea</taxon>
    </lineage>
</organism>
<evidence type="ECO:0000256" key="4">
    <source>
        <dbReference type="ARBA" id="ARBA00023125"/>
    </source>
</evidence>
<reference evidence="9" key="1">
    <citation type="submission" date="2020-04" db="EMBL/GenBank/DDBJ databases">
        <authorList>
            <person name="Alioto T."/>
            <person name="Alioto T."/>
            <person name="Gomez Garrido J."/>
        </authorList>
    </citation>
    <scope>NUCLEOTIDE SEQUENCE</scope>
    <source>
        <strain evidence="9">A484AB</strain>
    </source>
</reference>
<evidence type="ECO:0000256" key="5">
    <source>
        <dbReference type="ARBA" id="ARBA00023163"/>
    </source>
</evidence>
<comment type="caution">
    <text evidence="9">The sequence shown here is derived from an EMBL/GenBank/DDBJ whole genome shotgun (WGS) entry which is preliminary data.</text>
</comment>
<comment type="similarity">
    <text evidence="2">Belongs to the bZIP family.</text>
</comment>
<gene>
    <name evidence="9" type="ORF">PACLA_8A013341</name>
</gene>
<dbReference type="FunFam" id="1.20.5.170:FF:000021">
    <property type="entry name" value="Cyclic AMP-dependent transcription factor ATF-4"/>
    <property type="match status" value="1"/>
</dbReference>
<evidence type="ECO:0000256" key="3">
    <source>
        <dbReference type="ARBA" id="ARBA00023015"/>
    </source>
</evidence>
<dbReference type="InterPro" id="IPR004827">
    <property type="entry name" value="bZIP"/>
</dbReference>
<dbReference type="Gene3D" id="1.20.5.170">
    <property type="match status" value="1"/>
</dbReference>
<dbReference type="SMART" id="SM00338">
    <property type="entry name" value="BRLZ"/>
    <property type="match status" value="1"/>
</dbReference>
<comment type="subcellular location">
    <subcellularLocation>
        <location evidence="1">Nucleus</location>
    </subcellularLocation>
</comment>
<evidence type="ECO:0000256" key="7">
    <source>
        <dbReference type="SAM" id="Coils"/>
    </source>
</evidence>
<sequence>MEFEAEYLGNSDMFTQLLGQDEGFSLFQEVQKPDNVLVEKLTDYGGSVNFCSGTDFEDVDSLFDNEWMTSKIDLEQLDSNFNLVGVNEIQPSIALLPTVDTKTQSPSILAALFSGKPLDIEKVDLTDTSSVGIDESVPEECGPSSPEQHVPDVEADVIFKAFLDRYLAAAKTSAQEDSPLEDPSENDVFIVETVDTQKASKRKMSDSTPEGPKAKVKTPEQKQRKRMQNRNAATRYRSKKRSEQEILNAKCLELEGENKELQKKIESKQQEVQYLKDLIIDVFSKKHAKIG</sequence>
<dbReference type="GO" id="GO:0001228">
    <property type="term" value="F:DNA-binding transcription activator activity, RNA polymerase II-specific"/>
    <property type="evidence" value="ECO:0007669"/>
    <property type="project" value="TreeGrafter"/>
</dbReference>
<dbReference type="CDD" id="cd14692">
    <property type="entry name" value="bZIP_ATF4"/>
    <property type="match status" value="1"/>
</dbReference>
<keyword evidence="6" id="KW-0539">Nucleus</keyword>